<evidence type="ECO:0000256" key="1">
    <source>
        <dbReference type="ARBA" id="ARBA00010928"/>
    </source>
</evidence>
<dbReference type="InterPro" id="IPR055170">
    <property type="entry name" value="GFO_IDH_MocA-like_dom"/>
</dbReference>
<gene>
    <name evidence="5" type="ORF">D0466_16835</name>
</gene>
<dbReference type="SUPFAM" id="SSF51735">
    <property type="entry name" value="NAD(P)-binding Rossmann-fold domains"/>
    <property type="match status" value="1"/>
</dbReference>
<dbReference type="Pfam" id="PF22725">
    <property type="entry name" value="GFO_IDH_MocA_C3"/>
    <property type="match status" value="1"/>
</dbReference>
<dbReference type="GO" id="GO:0000166">
    <property type="term" value="F:nucleotide binding"/>
    <property type="evidence" value="ECO:0007669"/>
    <property type="project" value="InterPro"/>
</dbReference>
<dbReference type="InterPro" id="IPR036291">
    <property type="entry name" value="NAD(P)-bd_dom_sf"/>
</dbReference>
<dbReference type="AlphaFoldDB" id="A0A372L8N2"/>
<dbReference type="GO" id="GO:0016491">
    <property type="term" value="F:oxidoreductase activity"/>
    <property type="evidence" value="ECO:0007669"/>
    <property type="project" value="UniProtKB-KW"/>
</dbReference>
<dbReference type="PANTHER" id="PTHR22604:SF105">
    <property type="entry name" value="TRANS-1,2-DIHYDROBENZENE-1,2-DIOL DEHYDROGENASE"/>
    <property type="match status" value="1"/>
</dbReference>
<dbReference type="RefSeq" id="WP_117323709.1">
    <property type="nucleotide sequence ID" value="NZ_QVTD01000012.1"/>
</dbReference>
<dbReference type="Pfam" id="PF01408">
    <property type="entry name" value="GFO_IDH_MocA"/>
    <property type="match status" value="1"/>
</dbReference>
<reference evidence="5 6" key="1">
    <citation type="submission" date="2018-08" db="EMBL/GenBank/DDBJ databases">
        <title>Bacillus chawlae sp. nov., Bacillus glennii sp. nov., and Bacillus saganii sp. nov. Isolated from the Vehicle Assembly Building at Kennedy Space Center where the Viking Spacecraft were Assembled.</title>
        <authorList>
            <person name="Seuylemezian A."/>
            <person name="Vaishampayan P."/>
        </authorList>
    </citation>
    <scope>NUCLEOTIDE SEQUENCE [LARGE SCALE GENOMIC DNA]</scope>
    <source>
        <strain evidence="5 6">V44-8</strain>
    </source>
</reference>
<dbReference type="PANTHER" id="PTHR22604">
    <property type="entry name" value="OXIDOREDUCTASES"/>
    <property type="match status" value="1"/>
</dbReference>
<dbReference type="SUPFAM" id="SSF55347">
    <property type="entry name" value="Glyceraldehyde-3-phosphate dehydrogenase-like, C-terminal domain"/>
    <property type="match status" value="1"/>
</dbReference>
<protein>
    <submittedName>
        <fullName evidence="5">Gfo/Idh/MocA family oxidoreductase</fullName>
    </submittedName>
</protein>
<comment type="caution">
    <text evidence="5">The sequence shown here is derived from an EMBL/GenBank/DDBJ whole genome shotgun (WGS) entry which is preliminary data.</text>
</comment>
<keyword evidence="2" id="KW-0560">Oxidoreductase</keyword>
<dbReference type="Proteomes" id="UP000262939">
    <property type="component" value="Unassembled WGS sequence"/>
</dbReference>
<keyword evidence="6" id="KW-1185">Reference proteome</keyword>
<proteinExistence type="inferred from homology"/>
<evidence type="ECO:0000313" key="5">
    <source>
        <dbReference type="EMBL" id="RFU61802.1"/>
    </source>
</evidence>
<dbReference type="OrthoDB" id="9815825at2"/>
<accession>A0A372L8N2</accession>
<organism evidence="5 6">
    <name type="scientific">Peribacillus glennii</name>
    <dbReference type="NCBI Taxonomy" id="2303991"/>
    <lineage>
        <taxon>Bacteria</taxon>
        <taxon>Bacillati</taxon>
        <taxon>Bacillota</taxon>
        <taxon>Bacilli</taxon>
        <taxon>Bacillales</taxon>
        <taxon>Bacillaceae</taxon>
        <taxon>Peribacillus</taxon>
    </lineage>
</organism>
<dbReference type="Gene3D" id="3.30.360.10">
    <property type="entry name" value="Dihydrodipicolinate Reductase, domain 2"/>
    <property type="match status" value="1"/>
</dbReference>
<feature type="domain" description="GFO/IDH/MocA-like oxidoreductase" evidence="4">
    <location>
        <begin position="132"/>
        <end position="249"/>
    </location>
</feature>
<evidence type="ECO:0000256" key="2">
    <source>
        <dbReference type="ARBA" id="ARBA00023002"/>
    </source>
</evidence>
<evidence type="ECO:0000313" key="6">
    <source>
        <dbReference type="Proteomes" id="UP000262939"/>
    </source>
</evidence>
<name>A0A372L8N2_9BACI</name>
<sequence>MNNKIKWGILSTANIAVEQLIPAIRKSSNGEVYAIASSSGRAADAAHSLQIPVAYDSYEQLLADPYIDAVYIPLPNNMHYEWTIKAAKANKHVLCEKPAALEVGQLEDMISACKENGVLFMEGFMYRFHPQHQKVKDLLAEKAIGNIKMVRACFSFYMEDREGNIRLNPELGGGALYDIGSYCVNSINNILGTEPLSIEVTAEMNQDGVDTTASAALFYPGNIHATLMCSFDAVMKNEYEIIGSNGSIRVPHSYRPDLNSGVGIVELTQENEYRKFTIYGDQYLLEVEHFADCVINNKKPVYSGESSLMNLKVVKSLIERIK</sequence>
<evidence type="ECO:0000259" key="3">
    <source>
        <dbReference type="Pfam" id="PF01408"/>
    </source>
</evidence>
<dbReference type="InterPro" id="IPR050984">
    <property type="entry name" value="Gfo/Idh/MocA_domain"/>
</dbReference>
<feature type="domain" description="Gfo/Idh/MocA-like oxidoreductase N-terminal" evidence="3">
    <location>
        <begin position="6"/>
        <end position="124"/>
    </location>
</feature>
<dbReference type="EMBL" id="QVTD01000012">
    <property type="protein sequence ID" value="RFU61802.1"/>
    <property type="molecule type" value="Genomic_DNA"/>
</dbReference>
<dbReference type="Gene3D" id="3.40.50.720">
    <property type="entry name" value="NAD(P)-binding Rossmann-like Domain"/>
    <property type="match status" value="1"/>
</dbReference>
<evidence type="ECO:0000259" key="4">
    <source>
        <dbReference type="Pfam" id="PF22725"/>
    </source>
</evidence>
<dbReference type="InterPro" id="IPR000683">
    <property type="entry name" value="Gfo/Idh/MocA-like_OxRdtase_N"/>
</dbReference>
<comment type="similarity">
    <text evidence="1">Belongs to the Gfo/Idh/MocA family.</text>
</comment>